<dbReference type="AlphaFoldDB" id="A0A5M8NV03"/>
<evidence type="ECO:0000256" key="1">
    <source>
        <dbReference type="SAM" id="Phobius"/>
    </source>
</evidence>
<sequence length="103" mass="12020">MYHNDTKIWGLELCFTYSHFGGLNVYGYFETKTFGSLRIFRTYHIFVLKINVAVRLLFLIMIANNLTLFEPTHPSGILKKEMEYHGISQQKPATQMGVSHFRT</sequence>
<gene>
    <name evidence="2" type="ORF">EZS26_002947</name>
</gene>
<feature type="transmembrane region" description="Helical" evidence="1">
    <location>
        <begin position="42"/>
        <end position="63"/>
    </location>
</feature>
<comment type="caution">
    <text evidence="2">The sequence shown here is derived from an EMBL/GenBank/DDBJ whole genome shotgun (WGS) entry which is preliminary data.</text>
</comment>
<evidence type="ECO:0000313" key="3">
    <source>
        <dbReference type="Proteomes" id="UP000324575"/>
    </source>
</evidence>
<proteinExistence type="predicted"/>
<dbReference type="Proteomes" id="UP000324575">
    <property type="component" value="Unassembled WGS sequence"/>
</dbReference>
<name>A0A5M8NV03_9BACT</name>
<organism evidence="2 3">
    <name type="scientific">Candidatus Ordinivivax streblomastigis</name>
    <dbReference type="NCBI Taxonomy" id="2540710"/>
    <lineage>
        <taxon>Bacteria</taxon>
        <taxon>Pseudomonadati</taxon>
        <taxon>Bacteroidota</taxon>
        <taxon>Bacteroidia</taxon>
        <taxon>Bacteroidales</taxon>
        <taxon>Candidatus Ordinivivax</taxon>
    </lineage>
</organism>
<dbReference type="EMBL" id="SNRX01000039">
    <property type="protein sequence ID" value="KAA6300921.1"/>
    <property type="molecule type" value="Genomic_DNA"/>
</dbReference>
<keyword evidence="1" id="KW-1133">Transmembrane helix</keyword>
<protein>
    <submittedName>
        <fullName evidence="2">Uncharacterized protein</fullName>
    </submittedName>
</protein>
<keyword evidence="1" id="KW-0472">Membrane</keyword>
<reference evidence="2 3" key="1">
    <citation type="submission" date="2019-03" db="EMBL/GenBank/DDBJ databases">
        <title>Single cell metagenomics reveals metabolic interactions within the superorganism composed of flagellate Streblomastix strix and complex community of Bacteroidetes bacteria on its surface.</title>
        <authorList>
            <person name="Treitli S.C."/>
            <person name="Kolisko M."/>
            <person name="Husnik F."/>
            <person name="Keeling P."/>
            <person name="Hampl V."/>
        </authorList>
    </citation>
    <scope>NUCLEOTIDE SEQUENCE [LARGE SCALE GENOMIC DNA]</scope>
    <source>
        <strain evidence="2">St1</strain>
    </source>
</reference>
<accession>A0A5M8NV03</accession>
<keyword evidence="1" id="KW-0812">Transmembrane</keyword>
<evidence type="ECO:0000313" key="2">
    <source>
        <dbReference type="EMBL" id="KAA6300921.1"/>
    </source>
</evidence>